<accession>A0A7D4Q5G8</accession>
<keyword evidence="7" id="KW-1185">Reference proteome</keyword>
<sequence length="137" mass="14599">MAGIAIFDASALIALFSESDTHHAWALEAFRQTVEYDYQISALTLAEVLVHPTKLGVEKRVMDNIQSLGMAVMPLPSESAAPLAKLRVQSGLKMPDVVVLNQALAVGASIVTADQTLASCSKSMAIEVFAPMPNTKD</sequence>
<dbReference type="RefSeq" id="WP_173493960.1">
    <property type="nucleotide sequence ID" value="NZ_CP054056.1"/>
</dbReference>
<feature type="domain" description="PIN" evidence="5">
    <location>
        <begin position="6"/>
        <end position="118"/>
    </location>
</feature>
<evidence type="ECO:0000313" key="7">
    <source>
        <dbReference type="Proteomes" id="UP000501003"/>
    </source>
</evidence>
<organism evidence="6 7">
    <name type="scientific">Aquiluna borgnonia</name>
    <dbReference type="NCBI Taxonomy" id="2499157"/>
    <lineage>
        <taxon>Bacteria</taxon>
        <taxon>Bacillati</taxon>
        <taxon>Actinomycetota</taxon>
        <taxon>Actinomycetes</taxon>
        <taxon>Micrococcales</taxon>
        <taxon>Microbacteriaceae</taxon>
        <taxon>Luna cluster</taxon>
        <taxon>Luna-1 subcluster</taxon>
        <taxon>Aquiluna</taxon>
    </lineage>
</organism>
<evidence type="ECO:0000256" key="1">
    <source>
        <dbReference type="ARBA" id="ARBA00022722"/>
    </source>
</evidence>
<dbReference type="EMBL" id="CP054056">
    <property type="protein sequence ID" value="QKJ25663.1"/>
    <property type="molecule type" value="Genomic_DNA"/>
</dbReference>
<name>A0A7D4Q5G8_9MICO</name>
<keyword evidence="2" id="KW-0479">Metal-binding</keyword>
<keyword evidence="4" id="KW-0460">Magnesium</keyword>
<evidence type="ECO:0000256" key="4">
    <source>
        <dbReference type="ARBA" id="ARBA00022842"/>
    </source>
</evidence>
<keyword evidence="1" id="KW-0540">Nuclease</keyword>
<dbReference type="GO" id="GO:0046872">
    <property type="term" value="F:metal ion binding"/>
    <property type="evidence" value="ECO:0007669"/>
    <property type="project" value="UniProtKB-KW"/>
</dbReference>
<dbReference type="Proteomes" id="UP000501003">
    <property type="component" value="Chromosome"/>
</dbReference>
<dbReference type="InterPro" id="IPR002716">
    <property type="entry name" value="PIN_dom"/>
</dbReference>
<reference evidence="6 7" key="1">
    <citation type="submission" date="2020-05" db="EMBL/GenBank/DDBJ databases">
        <title>Aquirufa sp. strain 15G-AUS-rot a new Aquirufa species.</title>
        <authorList>
            <person name="Pitt A."/>
            <person name="Hahn M.W."/>
        </authorList>
    </citation>
    <scope>NUCLEOTIDE SEQUENCE [LARGE SCALE GENOMIC DNA]</scope>
    <source>
        <strain evidence="6 7">15G-AUS-rot</strain>
    </source>
</reference>
<gene>
    <name evidence="6" type="ORF">HRU87_05720</name>
</gene>
<proteinExistence type="predicted"/>
<dbReference type="GO" id="GO:0004518">
    <property type="term" value="F:nuclease activity"/>
    <property type="evidence" value="ECO:0007669"/>
    <property type="project" value="UniProtKB-KW"/>
</dbReference>
<dbReference type="InterPro" id="IPR029060">
    <property type="entry name" value="PIN-like_dom_sf"/>
</dbReference>
<dbReference type="AlphaFoldDB" id="A0A7D4Q5G8"/>
<dbReference type="GO" id="GO:0016787">
    <property type="term" value="F:hydrolase activity"/>
    <property type="evidence" value="ECO:0007669"/>
    <property type="project" value="UniProtKB-KW"/>
</dbReference>
<dbReference type="Gene3D" id="3.40.50.1010">
    <property type="entry name" value="5'-nuclease"/>
    <property type="match status" value="1"/>
</dbReference>
<evidence type="ECO:0000256" key="3">
    <source>
        <dbReference type="ARBA" id="ARBA00022801"/>
    </source>
</evidence>
<protein>
    <submittedName>
        <fullName evidence="6">Type II toxin-antitoxin system VapC family toxin</fullName>
    </submittedName>
</protein>
<evidence type="ECO:0000313" key="6">
    <source>
        <dbReference type="EMBL" id="QKJ25663.1"/>
    </source>
</evidence>
<evidence type="ECO:0000256" key="2">
    <source>
        <dbReference type="ARBA" id="ARBA00022723"/>
    </source>
</evidence>
<dbReference type="Pfam" id="PF01850">
    <property type="entry name" value="PIN"/>
    <property type="match status" value="1"/>
</dbReference>
<keyword evidence="3" id="KW-0378">Hydrolase</keyword>
<evidence type="ECO:0000259" key="5">
    <source>
        <dbReference type="Pfam" id="PF01850"/>
    </source>
</evidence>
<dbReference type="SUPFAM" id="SSF88723">
    <property type="entry name" value="PIN domain-like"/>
    <property type="match status" value="1"/>
</dbReference>
<dbReference type="KEGG" id="aqg:HRU87_05720"/>
<dbReference type="CDD" id="cd09854">
    <property type="entry name" value="PIN_VapC-like"/>
    <property type="match status" value="1"/>
</dbReference>